<keyword evidence="1" id="KW-0472">Membrane</keyword>
<feature type="transmembrane region" description="Helical" evidence="1">
    <location>
        <begin position="613"/>
        <end position="632"/>
    </location>
</feature>
<evidence type="ECO:0000313" key="4">
    <source>
        <dbReference type="Proteomes" id="UP000580250"/>
    </source>
</evidence>
<evidence type="ECO:0000256" key="2">
    <source>
        <dbReference type="SAM" id="SignalP"/>
    </source>
</evidence>
<proteinExistence type="predicted"/>
<dbReference type="SUPFAM" id="SSF49777">
    <property type="entry name" value="PEBP-like"/>
    <property type="match status" value="2"/>
</dbReference>
<keyword evidence="2" id="KW-0732">Signal</keyword>
<sequence length="634" mass="73861">MFFQNKLTTFIIFKILAFSSIGDFYSSPTQFCDQTSECLLKIRRMVQDTNRFWFGDQWRYYCGQNQIKERQRHMKNTLDCLNPTELAPFTSLGNRLFRVHTFTLDYLANLRIFPQMHFRPRSGHYRACSHNFEVNITEDDRIFGLPGYPISRPIPSFQAQLPPNLNWPELHANQSLVILMLDPGWGRLLYLAIDFPINTKVLIEFQPVTSFRLQHPSPLAVLVFELKDQKETKTKILNKWTNQGNQKRENFDLVEFMLELGLEKSLIGLNWALISADPFSIEKERLEGLHDNCHSLIIQKLITDQRWHFVQTFPVSTEMDSSLSVSFIQQKGILNACCHSLENREDNQIFLDPLADLQIPTNAFLNGPPSVTSMRPIEMSGEPAYQRASRHYIVFRDERFSLMLIDPNGKKLYWLIVDISAEGLNSGNFADSITVANYIPPIPNKPGECFYAVFMLFRQPKAVVEPLADFYDFNHPLRQNECKEELCEYRMDFDIEQFKAIHRLQFSAINWAKICFDLFEAARQISIIWKRPEIAEGIDRTAKTGGNSKGIVKGRKIDFWNTKTDKAQQIEAICKHFPANLNNKNNYQSECLINEYLITTTSSAKRTFSKNRILLNLIVILMFWLLIQRIRIFR</sequence>
<dbReference type="Proteomes" id="UP000580250">
    <property type="component" value="Unassembled WGS sequence"/>
</dbReference>
<reference evidence="3 4" key="1">
    <citation type="submission" date="2020-08" db="EMBL/GenBank/DDBJ databases">
        <authorList>
            <person name="Koutsovoulos G."/>
            <person name="Danchin GJ E."/>
        </authorList>
    </citation>
    <scope>NUCLEOTIDE SEQUENCE [LARGE SCALE GENOMIC DNA]</scope>
</reference>
<dbReference type="OrthoDB" id="2506647at2759"/>
<dbReference type="Gene3D" id="3.90.280.10">
    <property type="entry name" value="PEBP-like"/>
    <property type="match status" value="2"/>
</dbReference>
<gene>
    <name evidence="3" type="ORF">MENT_LOCUS8841</name>
</gene>
<organism evidence="3 4">
    <name type="scientific">Meloidogyne enterolobii</name>
    <name type="common">Root-knot nematode worm</name>
    <name type="synonym">Meloidogyne mayaguensis</name>
    <dbReference type="NCBI Taxonomy" id="390850"/>
    <lineage>
        <taxon>Eukaryota</taxon>
        <taxon>Metazoa</taxon>
        <taxon>Ecdysozoa</taxon>
        <taxon>Nematoda</taxon>
        <taxon>Chromadorea</taxon>
        <taxon>Rhabditida</taxon>
        <taxon>Tylenchina</taxon>
        <taxon>Tylenchomorpha</taxon>
        <taxon>Tylenchoidea</taxon>
        <taxon>Meloidogynidae</taxon>
        <taxon>Meloidogyninae</taxon>
        <taxon>Meloidogyne</taxon>
    </lineage>
</organism>
<feature type="chain" id="PRO_5028003735" evidence="2">
    <location>
        <begin position="23"/>
        <end position="634"/>
    </location>
</feature>
<comment type="caution">
    <text evidence="3">The sequence shown here is derived from an EMBL/GenBank/DDBJ whole genome shotgun (WGS) entry which is preliminary data.</text>
</comment>
<evidence type="ECO:0000313" key="3">
    <source>
        <dbReference type="EMBL" id="CAD2147067.1"/>
    </source>
</evidence>
<dbReference type="InterPro" id="IPR036610">
    <property type="entry name" value="PEBP-like_sf"/>
</dbReference>
<keyword evidence="1" id="KW-0812">Transmembrane</keyword>
<feature type="signal peptide" evidence="2">
    <location>
        <begin position="1"/>
        <end position="22"/>
    </location>
</feature>
<name>A0A6V7U626_MELEN</name>
<accession>A0A6V7U626</accession>
<protein>
    <submittedName>
        <fullName evidence="3">Uncharacterized protein</fullName>
    </submittedName>
</protein>
<dbReference type="EMBL" id="CAJEWN010000038">
    <property type="protein sequence ID" value="CAD2147067.1"/>
    <property type="molecule type" value="Genomic_DNA"/>
</dbReference>
<keyword evidence="1" id="KW-1133">Transmembrane helix</keyword>
<evidence type="ECO:0000256" key="1">
    <source>
        <dbReference type="SAM" id="Phobius"/>
    </source>
</evidence>
<dbReference type="AlphaFoldDB" id="A0A6V7U626"/>